<reference evidence="5" key="3">
    <citation type="submission" date="2025-09" db="UniProtKB">
        <authorList>
            <consortium name="Ensembl"/>
        </authorList>
    </citation>
    <scope>IDENTIFICATION</scope>
</reference>
<feature type="domain" description="TNFR-Cys" evidence="4">
    <location>
        <begin position="25"/>
        <end position="59"/>
    </location>
</feature>
<reference evidence="5" key="2">
    <citation type="submission" date="2025-08" db="UniProtKB">
        <authorList>
            <consortium name="Ensembl"/>
        </authorList>
    </citation>
    <scope>IDENTIFICATION</scope>
</reference>
<dbReference type="Proteomes" id="UP001501920">
    <property type="component" value="Chromosome 28"/>
</dbReference>
<dbReference type="CDD" id="cd13405">
    <property type="entry name" value="TNFRSF14_teleost"/>
    <property type="match status" value="1"/>
</dbReference>
<dbReference type="FunFam" id="2.10.50.10:FF:000088">
    <property type="entry name" value="Si:ch211-261n11.7"/>
    <property type="match status" value="1"/>
</dbReference>
<dbReference type="SUPFAM" id="SSF57586">
    <property type="entry name" value="TNF receptor-like"/>
    <property type="match status" value="2"/>
</dbReference>
<keyword evidence="3" id="KW-0732">Signal</keyword>
<feature type="disulfide bond" evidence="1">
    <location>
        <begin position="38"/>
        <end position="51"/>
    </location>
</feature>
<evidence type="ECO:0000256" key="1">
    <source>
        <dbReference type="PROSITE-ProRule" id="PRU00206"/>
    </source>
</evidence>
<comment type="caution">
    <text evidence="1">Lacks conserved residue(s) required for the propagation of feature annotation.</text>
</comment>
<evidence type="ECO:0000256" key="2">
    <source>
        <dbReference type="SAM" id="Phobius"/>
    </source>
</evidence>
<dbReference type="InterPro" id="IPR001368">
    <property type="entry name" value="TNFR/NGFR_Cys_rich_reg"/>
</dbReference>
<feature type="domain" description="TNFR-Cys" evidence="4">
    <location>
        <begin position="61"/>
        <end position="103"/>
    </location>
</feature>
<dbReference type="FunFam" id="2.10.50.10:FF:000007">
    <property type="entry name" value="TNF receptor superfamily member 14"/>
    <property type="match status" value="1"/>
</dbReference>
<dbReference type="Ensembl" id="ENSPNAT00000014280.2">
    <property type="protein sequence ID" value="ENSPNAP00000022780.2"/>
    <property type="gene ID" value="ENSPNAG00000007340.2"/>
</dbReference>
<dbReference type="PANTHER" id="PTHR46838:SF1">
    <property type="entry name" value="TUMOR NECROSIS FACTOR RECEPTOR SUPERFAMILY MEMBER 14"/>
    <property type="match status" value="1"/>
</dbReference>
<evidence type="ECO:0000313" key="6">
    <source>
        <dbReference type="Proteomes" id="UP001501920"/>
    </source>
</evidence>
<dbReference type="InterPro" id="IPR008063">
    <property type="entry name" value="Fas_rcpt"/>
</dbReference>
<evidence type="ECO:0000256" key="3">
    <source>
        <dbReference type="SAM" id="SignalP"/>
    </source>
</evidence>
<feature type="repeat" description="TNFR-Cys" evidence="1">
    <location>
        <begin position="25"/>
        <end position="59"/>
    </location>
</feature>
<protein>
    <recommendedName>
        <fullName evidence="4">TNFR-Cys domain-containing protein</fullName>
    </recommendedName>
</protein>
<feature type="signal peptide" evidence="3">
    <location>
        <begin position="1"/>
        <end position="29"/>
    </location>
</feature>
<dbReference type="PANTHER" id="PTHR46838">
    <property type="entry name" value="TUMOR NECROSIS FACTOR RECEPTOR SUPERFAMILY MEMBER 14"/>
    <property type="match status" value="1"/>
</dbReference>
<keyword evidence="1" id="KW-1015">Disulfide bond</keyword>
<feature type="repeat" description="TNFR-Cys" evidence="1">
    <location>
        <begin position="61"/>
        <end position="103"/>
    </location>
</feature>
<feature type="disulfide bond" evidence="1">
    <location>
        <begin position="41"/>
        <end position="59"/>
    </location>
</feature>
<dbReference type="PROSITE" id="PS00652">
    <property type="entry name" value="TNFR_NGFR_1"/>
    <property type="match status" value="1"/>
</dbReference>
<dbReference type="GeneTree" id="ENSGT00950000183126"/>
<dbReference type="GO" id="GO:0046642">
    <property type="term" value="P:negative regulation of alpha-beta T cell proliferation"/>
    <property type="evidence" value="ECO:0007669"/>
    <property type="project" value="TreeGrafter"/>
</dbReference>
<dbReference type="GO" id="GO:0002720">
    <property type="term" value="P:positive regulation of cytokine production involved in immune response"/>
    <property type="evidence" value="ECO:0007669"/>
    <property type="project" value="TreeGrafter"/>
</dbReference>
<feature type="transmembrane region" description="Helical" evidence="2">
    <location>
        <begin position="193"/>
        <end position="218"/>
    </location>
</feature>
<dbReference type="PRINTS" id="PR01680">
    <property type="entry name" value="TNFACTORR6"/>
</dbReference>
<dbReference type="GO" id="GO:0004888">
    <property type="term" value="F:transmembrane signaling receptor activity"/>
    <property type="evidence" value="ECO:0007669"/>
    <property type="project" value="InterPro"/>
</dbReference>
<keyword evidence="2" id="KW-1133">Transmembrane helix</keyword>
<dbReference type="GO" id="GO:2000406">
    <property type="term" value="P:positive regulation of T cell migration"/>
    <property type="evidence" value="ECO:0007669"/>
    <property type="project" value="TreeGrafter"/>
</dbReference>
<dbReference type="SMART" id="SM00208">
    <property type="entry name" value="TNFR"/>
    <property type="match status" value="4"/>
</dbReference>
<proteinExistence type="predicted"/>
<keyword evidence="2" id="KW-0812">Transmembrane</keyword>
<dbReference type="Pfam" id="PF00020">
    <property type="entry name" value="TNFR_c6"/>
    <property type="match status" value="2"/>
</dbReference>
<dbReference type="GO" id="GO:0006955">
    <property type="term" value="P:immune response"/>
    <property type="evidence" value="ECO:0007669"/>
    <property type="project" value="InterPro"/>
</dbReference>
<keyword evidence="2" id="KW-0472">Membrane</keyword>
<keyword evidence="6" id="KW-1185">Reference proteome</keyword>
<feature type="disulfide bond" evidence="1">
    <location>
        <begin position="62"/>
        <end position="77"/>
    </location>
</feature>
<sequence length="249" mass="26637">MICGVEIIFLIAAIFSLNFELCFCSCARAEYEIDGQCCPMCTPGYRVYKHCTVETSTTCVSCHDSTFIDAPNGLIDCFSCTVCDSGQGLRVKIPCTQSSDTVCEPLDECYCIEQHRGGCIQAVKHTKCSTGQYIKHKGTTFKDTECAECADGTFSDGSFQTCQPHSKCEDLGLKEIKAGTHSSDAECGNKTPVALIAGILVSVIIPVAVAVAVIVIMLRHPHSNSHAEQCGLNPASCGDNIAGQSLLNK</sequence>
<name>A0A3B4DH00_PYGNA</name>
<accession>A0A3B4DH00</accession>
<dbReference type="Gene3D" id="2.10.50.10">
    <property type="entry name" value="Tumor Necrosis Factor Receptor, subunit A, domain 2"/>
    <property type="match status" value="3"/>
</dbReference>
<dbReference type="GO" id="GO:0050829">
    <property type="term" value="P:defense response to Gram-negative bacterium"/>
    <property type="evidence" value="ECO:0007669"/>
    <property type="project" value="TreeGrafter"/>
</dbReference>
<dbReference type="AlphaFoldDB" id="A0A3B4DH00"/>
<dbReference type="GO" id="GO:0006915">
    <property type="term" value="P:apoptotic process"/>
    <property type="evidence" value="ECO:0007669"/>
    <property type="project" value="InterPro"/>
</dbReference>
<evidence type="ECO:0000259" key="4">
    <source>
        <dbReference type="PROSITE" id="PS50050"/>
    </source>
</evidence>
<feature type="chain" id="PRO_5043938218" description="TNFR-Cys domain-containing protein" evidence="3">
    <location>
        <begin position="30"/>
        <end position="249"/>
    </location>
</feature>
<organism evidence="5 6">
    <name type="scientific">Pygocentrus nattereri</name>
    <name type="common">Red-bellied piranha</name>
    <dbReference type="NCBI Taxonomy" id="42514"/>
    <lineage>
        <taxon>Eukaryota</taxon>
        <taxon>Metazoa</taxon>
        <taxon>Chordata</taxon>
        <taxon>Craniata</taxon>
        <taxon>Vertebrata</taxon>
        <taxon>Euteleostomi</taxon>
        <taxon>Actinopterygii</taxon>
        <taxon>Neopterygii</taxon>
        <taxon>Teleostei</taxon>
        <taxon>Ostariophysi</taxon>
        <taxon>Characiformes</taxon>
        <taxon>Characoidei</taxon>
        <taxon>Pygocentrus</taxon>
    </lineage>
</organism>
<dbReference type="GO" id="GO:0009897">
    <property type="term" value="C:external side of plasma membrane"/>
    <property type="evidence" value="ECO:0007669"/>
    <property type="project" value="TreeGrafter"/>
</dbReference>
<dbReference type="GO" id="GO:0007165">
    <property type="term" value="P:signal transduction"/>
    <property type="evidence" value="ECO:0007669"/>
    <property type="project" value="InterPro"/>
</dbReference>
<dbReference type="GO" id="GO:0050830">
    <property type="term" value="P:defense response to Gram-positive bacterium"/>
    <property type="evidence" value="ECO:0007669"/>
    <property type="project" value="TreeGrafter"/>
</dbReference>
<evidence type="ECO:0000313" key="5">
    <source>
        <dbReference type="Ensembl" id="ENSPNAP00000022780.2"/>
    </source>
</evidence>
<dbReference type="PROSITE" id="PS50050">
    <property type="entry name" value="TNFR_NGFR_2"/>
    <property type="match status" value="2"/>
</dbReference>
<reference evidence="5 6" key="1">
    <citation type="submission" date="2020-10" db="EMBL/GenBank/DDBJ databases">
        <title>Pygocentrus nattereri (red-bellied piranha) genome, fPygNat1, primary haplotype.</title>
        <authorList>
            <person name="Myers G."/>
            <person name="Meyer A."/>
            <person name="Karagic N."/>
            <person name="Pippel M."/>
            <person name="Winkler S."/>
            <person name="Tracey A."/>
            <person name="Wood J."/>
            <person name="Formenti G."/>
            <person name="Howe K."/>
            <person name="Fedrigo O."/>
            <person name="Jarvis E.D."/>
        </authorList>
    </citation>
    <scope>NUCLEOTIDE SEQUENCE [LARGE SCALE GENOMIC DNA]</scope>
</reference>